<dbReference type="GO" id="GO:0017004">
    <property type="term" value="P:cytochrome complex assembly"/>
    <property type="evidence" value="ECO:0007669"/>
    <property type="project" value="TreeGrafter"/>
</dbReference>
<evidence type="ECO:0000256" key="10">
    <source>
        <dbReference type="ARBA" id="ARBA00022692"/>
    </source>
</evidence>
<dbReference type="AlphaFoldDB" id="A0A090K843"/>
<dbReference type="GO" id="GO:0006099">
    <property type="term" value="P:tricarboxylic acid cycle"/>
    <property type="evidence" value="ECO:0007669"/>
    <property type="project" value="UniProtKB-UniRule"/>
</dbReference>
<dbReference type="PIRSF" id="PIRSF000169">
    <property type="entry name" value="SDH_D"/>
    <property type="match status" value="1"/>
</dbReference>
<dbReference type="PANTHER" id="PTHR38689:SF1">
    <property type="entry name" value="SUCCINATE DEHYDROGENASE HYDROPHOBIC MEMBRANE ANCHOR SUBUNIT"/>
    <property type="match status" value="1"/>
</dbReference>
<keyword evidence="12 16" id="KW-0249">Electron transport</keyword>
<keyword evidence="13 19" id="KW-1133">Transmembrane helix</keyword>
<proteinExistence type="predicted"/>
<evidence type="ECO:0000256" key="3">
    <source>
        <dbReference type="ARBA" id="ARBA00005163"/>
    </source>
</evidence>
<evidence type="ECO:0000256" key="4">
    <source>
        <dbReference type="ARBA" id="ARBA00019425"/>
    </source>
</evidence>
<dbReference type="UniPathway" id="UPA00223"/>
<evidence type="ECO:0000313" key="20">
    <source>
        <dbReference type="EMBL" id="SGY87606.1"/>
    </source>
</evidence>
<dbReference type="Gene3D" id="1.20.1300.10">
    <property type="entry name" value="Fumarate reductase/succinate dehydrogenase, transmembrane subunit"/>
    <property type="match status" value="1"/>
</dbReference>
<evidence type="ECO:0000256" key="17">
    <source>
        <dbReference type="PIRSR" id="PIRSR000169-1"/>
    </source>
</evidence>
<dbReference type="EMBL" id="FPLD01000045">
    <property type="protein sequence ID" value="SGY93471.1"/>
    <property type="molecule type" value="Genomic_DNA"/>
</dbReference>
<dbReference type="InterPro" id="IPR000701">
    <property type="entry name" value="SuccDH_FuR_B_TM-su"/>
</dbReference>
<evidence type="ECO:0000256" key="9">
    <source>
        <dbReference type="ARBA" id="ARBA00022617"/>
    </source>
</evidence>
<dbReference type="InterPro" id="IPR014312">
    <property type="entry name" value="Succ_DH_anchor"/>
</dbReference>
<comment type="function">
    <text evidence="1 16">Membrane-anchoring subunit of succinate dehydrogenase (SDH).</text>
</comment>
<keyword evidence="11 18" id="KW-0479">Metal-binding</keyword>
<evidence type="ECO:0000256" key="15">
    <source>
        <dbReference type="ARBA" id="ARBA00023136"/>
    </source>
</evidence>
<dbReference type="CDD" id="cd03494">
    <property type="entry name" value="SQR_TypeC_SdhD"/>
    <property type="match status" value="1"/>
</dbReference>
<dbReference type="GO" id="GO:0020037">
    <property type="term" value="F:heme binding"/>
    <property type="evidence" value="ECO:0007669"/>
    <property type="project" value="InterPro"/>
</dbReference>
<evidence type="ECO:0000313" key="23">
    <source>
        <dbReference type="Proteomes" id="UP000183794"/>
    </source>
</evidence>
<evidence type="ECO:0000256" key="7">
    <source>
        <dbReference type="ARBA" id="ARBA00022519"/>
    </source>
</evidence>
<feature type="binding site" evidence="17">
    <location>
        <position position="82"/>
    </location>
    <ligand>
        <name>a ubiquinone</name>
        <dbReference type="ChEBI" id="CHEBI:16389"/>
    </ligand>
</feature>
<dbReference type="KEGG" id="mvs:MVIS_1972"/>
<evidence type="ECO:0000256" key="5">
    <source>
        <dbReference type="ARBA" id="ARBA00022448"/>
    </source>
</evidence>
<dbReference type="EMBL" id="FPLJ01000035">
    <property type="protein sequence ID" value="SGY87606.1"/>
    <property type="molecule type" value="Genomic_DNA"/>
</dbReference>
<feature type="binding site" description="axial binding residue" evidence="18">
    <location>
        <position position="70"/>
    </location>
    <ligand>
        <name>heme</name>
        <dbReference type="ChEBI" id="CHEBI:30413"/>
        <note>ligand shared with second transmembrane subunit</note>
    </ligand>
    <ligandPart>
        <name>Fe</name>
        <dbReference type="ChEBI" id="CHEBI:18248"/>
    </ligandPart>
</feature>
<reference evidence="21 23" key="2">
    <citation type="submission" date="2016-11" db="EMBL/GenBank/DDBJ databases">
        <authorList>
            <person name="Jaros S."/>
            <person name="Januszkiewicz K."/>
            <person name="Wedrychowicz H."/>
        </authorList>
    </citation>
    <scope>NUCLEOTIDE SEQUENCE [LARGE SCALE GENOMIC DNA]</scope>
    <source>
        <strain evidence="21">NVI 5450</strain>
    </source>
</reference>
<protein>
    <recommendedName>
        <fullName evidence="4 16">Succinate dehydrogenase hydrophobic membrane anchor subunit</fullName>
    </recommendedName>
</protein>
<dbReference type="GO" id="GO:0046872">
    <property type="term" value="F:metal ion binding"/>
    <property type="evidence" value="ECO:0007669"/>
    <property type="project" value="UniProtKB-KW"/>
</dbReference>
<comment type="subcellular location">
    <subcellularLocation>
        <location evidence="2 16">Cell inner membrane</location>
        <topology evidence="2 16">Multi-pass membrane protein</topology>
    </subcellularLocation>
</comment>
<keyword evidence="14 18" id="KW-0408">Iron</keyword>
<dbReference type="Proteomes" id="UP000182660">
    <property type="component" value="Unassembled WGS sequence"/>
</dbReference>
<dbReference type="GeneID" id="61295228"/>
<sequence length="114" mass="12690">MVTNAASYGRSGTHDFIMIRATAIIMALYTFYFVGFVAFNDLTFQVWAEFFASTGNKVFTLLTLIAIVIHAWIGVWQVLTDYVKSTGLRGALQFVLTTTAFVYALVGFVVLWGL</sequence>
<evidence type="ECO:0000313" key="22">
    <source>
        <dbReference type="Proteomes" id="UP000182660"/>
    </source>
</evidence>
<evidence type="ECO:0000256" key="18">
    <source>
        <dbReference type="PIRSR" id="PIRSR000169-2"/>
    </source>
</evidence>
<dbReference type="GO" id="GO:0005886">
    <property type="term" value="C:plasma membrane"/>
    <property type="evidence" value="ECO:0007669"/>
    <property type="project" value="UniProtKB-SubCell"/>
</dbReference>
<accession>A0A090K843</accession>
<evidence type="ECO:0000256" key="8">
    <source>
        <dbReference type="ARBA" id="ARBA00022532"/>
    </source>
</evidence>
<evidence type="ECO:0000256" key="11">
    <source>
        <dbReference type="ARBA" id="ARBA00022723"/>
    </source>
</evidence>
<keyword evidence="5 16" id="KW-0813">Transport</keyword>
<dbReference type="NCBIfam" id="TIGR02968">
    <property type="entry name" value="succ_dehyd_anc"/>
    <property type="match status" value="1"/>
</dbReference>
<dbReference type="GO" id="GO:0009055">
    <property type="term" value="F:electron transfer activity"/>
    <property type="evidence" value="ECO:0007669"/>
    <property type="project" value="TreeGrafter"/>
</dbReference>
<organism evidence="21 23">
    <name type="scientific">Moritella viscosa</name>
    <dbReference type="NCBI Taxonomy" id="80854"/>
    <lineage>
        <taxon>Bacteria</taxon>
        <taxon>Pseudomonadati</taxon>
        <taxon>Pseudomonadota</taxon>
        <taxon>Gammaproteobacteria</taxon>
        <taxon>Alteromonadales</taxon>
        <taxon>Moritellaceae</taxon>
        <taxon>Moritella</taxon>
    </lineage>
</organism>
<dbReference type="PANTHER" id="PTHR38689">
    <property type="entry name" value="SUCCINATE DEHYDROGENASE HYDROPHOBIC MEMBRANE ANCHOR SUBUNIT"/>
    <property type="match status" value="1"/>
</dbReference>
<keyword evidence="8 16" id="KW-0816">Tricarboxylic acid cycle</keyword>
<feature type="transmembrane region" description="Helical" evidence="19">
    <location>
        <begin position="17"/>
        <end position="39"/>
    </location>
</feature>
<evidence type="ECO:0000256" key="16">
    <source>
        <dbReference type="PIRNR" id="PIRNR000169"/>
    </source>
</evidence>
<evidence type="ECO:0000256" key="12">
    <source>
        <dbReference type="ARBA" id="ARBA00022982"/>
    </source>
</evidence>
<evidence type="ECO:0000256" key="1">
    <source>
        <dbReference type="ARBA" id="ARBA00004050"/>
    </source>
</evidence>
<dbReference type="STRING" id="80854.MVIS_1972"/>
<dbReference type="OrthoDB" id="5612767at2"/>
<dbReference type="SUPFAM" id="SSF81343">
    <property type="entry name" value="Fumarate reductase respiratory complex transmembrane subunits"/>
    <property type="match status" value="1"/>
</dbReference>
<evidence type="ECO:0000256" key="2">
    <source>
        <dbReference type="ARBA" id="ARBA00004429"/>
    </source>
</evidence>
<comment type="cofactor">
    <cofactor evidence="18">
        <name>heme</name>
        <dbReference type="ChEBI" id="CHEBI:30413"/>
    </cofactor>
    <text evidence="18">The heme is bound between the two transmembrane subunits.</text>
</comment>
<evidence type="ECO:0000256" key="6">
    <source>
        <dbReference type="ARBA" id="ARBA00022475"/>
    </source>
</evidence>
<keyword evidence="6 16" id="KW-1003">Cell membrane</keyword>
<keyword evidence="9 18" id="KW-0349">Heme</keyword>
<keyword evidence="22" id="KW-1185">Reference proteome</keyword>
<evidence type="ECO:0000256" key="13">
    <source>
        <dbReference type="ARBA" id="ARBA00022989"/>
    </source>
</evidence>
<name>A0A090K843_9GAMM</name>
<feature type="transmembrane region" description="Helical" evidence="19">
    <location>
        <begin position="91"/>
        <end position="112"/>
    </location>
</feature>
<keyword evidence="15 16" id="KW-0472">Membrane</keyword>
<dbReference type="Proteomes" id="UP000183794">
    <property type="component" value="Unassembled WGS sequence"/>
</dbReference>
<evidence type="ECO:0000256" key="14">
    <source>
        <dbReference type="ARBA" id="ARBA00023004"/>
    </source>
</evidence>
<gene>
    <name evidence="20" type="ORF">MT2528_1316</name>
    <name evidence="21" type="ORF">NVI5450_1486</name>
</gene>
<evidence type="ECO:0000256" key="19">
    <source>
        <dbReference type="SAM" id="Phobius"/>
    </source>
</evidence>
<reference evidence="20 22" key="1">
    <citation type="submission" date="2016-11" db="EMBL/GenBank/DDBJ databases">
        <authorList>
            <person name="Klemetsen T."/>
        </authorList>
    </citation>
    <scope>NUCLEOTIDE SEQUENCE [LARGE SCALE GENOMIC DNA]</scope>
    <source>
        <strain evidence="20">MT 2528</strain>
    </source>
</reference>
<dbReference type="HOGENOM" id="CLU_151315_2_0_6"/>
<keyword evidence="10 19" id="KW-0812">Transmembrane</keyword>
<dbReference type="RefSeq" id="WP_045110227.1">
    <property type="nucleotide sequence ID" value="NZ_CAWQZC010000105.1"/>
</dbReference>
<comment type="pathway">
    <text evidence="3 16">Carbohydrate metabolism; tricarboxylic acid cycle.</text>
</comment>
<keyword evidence="7 16" id="KW-0997">Cell inner membrane</keyword>
<feature type="transmembrane region" description="Helical" evidence="19">
    <location>
        <begin position="59"/>
        <end position="79"/>
    </location>
</feature>
<dbReference type="Pfam" id="PF01127">
    <property type="entry name" value="Sdh_cyt"/>
    <property type="match status" value="1"/>
</dbReference>
<evidence type="ECO:0000313" key="21">
    <source>
        <dbReference type="EMBL" id="SGY93471.1"/>
    </source>
</evidence>
<dbReference type="InterPro" id="IPR034804">
    <property type="entry name" value="SQR/QFR_C/D"/>
</dbReference>
<dbReference type="PATRIC" id="fig|80854.5.peg.2105"/>